<sequence length="103" mass="11134">LLVFVGVPVDEALLFPKDFEIMMMVACEKLLIVVSLMQAVALVAMVNKATNHAFQHFCEGLLMEMIMAFSQNDPGTDVAGFCELSMCHGVGETLQSCDAECGS</sequence>
<evidence type="ECO:0000256" key="1">
    <source>
        <dbReference type="SAM" id="Phobius"/>
    </source>
</evidence>
<gene>
    <name evidence="2" type="ORF">T4E_4034</name>
</gene>
<evidence type="ECO:0000313" key="2">
    <source>
        <dbReference type="EMBL" id="KRX88714.1"/>
    </source>
</evidence>
<feature type="transmembrane region" description="Helical" evidence="1">
    <location>
        <begin position="21"/>
        <end position="46"/>
    </location>
</feature>
<evidence type="ECO:0000313" key="3">
    <source>
        <dbReference type="Proteomes" id="UP000054815"/>
    </source>
</evidence>
<accession>A0A0V0XL49</accession>
<dbReference type="Proteomes" id="UP000054815">
    <property type="component" value="Unassembled WGS sequence"/>
</dbReference>
<keyword evidence="1" id="KW-0812">Transmembrane</keyword>
<comment type="caution">
    <text evidence="2">The sequence shown here is derived from an EMBL/GenBank/DDBJ whole genome shotgun (WGS) entry which is preliminary data.</text>
</comment>
<name>A0A0V0XL49_TRIPS</name>
<proteinExistence type="predicted"/>
<organism evidence="2 3">
    <name type="scientific">Trichinella pseudospiralis</name>
    <name type="common">Parasitic roundworm</name>
    <dbReference type="NCBI Taxonomy" id="6337"/>
    <lineage>
        <taxon>Eukaryota</taxon>
        <taxon>Metazoa</taxon>
        <taxon>Ecdysozoa</taxon>
        <taxon>Nematoda</taxon>
        <taxon>Enoplea</taxon>
        <taxon>Dorylaimia</taxon>
        <taxon>Trichinellida</taxon>
        <taxon>Trichinellidae</taxon>
        <taxon>Trichinella</taxon>
    </lineage>
</organism>
<feature type="non-terminal residue" evidence="2">
    <location>
        <position position="1"/>
    </location>
</feature>
<protein>
    <submittedName>
        <fullName evidence="2">Uncharacterized protein</fullName>
    </submittedName>
</protein>
<dbReference type="AlphaFoldDB" id="A0A0V0XL49"/>
<keyword evidence="1" id="KW-0472">Membrane</keyword>
<dbReference type="EMBL" id="JYDU01000225">
    <property type="protein sequence ID" value="KRX88714.1"/>
    <property type="molecule type" value="Genomic_DNA"/>
</dbReference>
<keyword evidence="1" id="KW-1133">Transmembrane helix</keyword>
<reference evidence="2 3" key="1">
    <citation type="submission" date="2015-01" db="EMBL/GenBank/DDBJ databases">
        <title>Evolution of Trichinella species and genotypes.</title>
        <authorList>
            <person name="Korhonen P.K."/>
            <person name="Edoardo P."/>
            <person name="Giuseppe L.R."/>
            <person name="Gasser R.B."/>
        </authorList>
    </citation>
    <scope>NUCLEOTIDE SEQUENCE [LARGE SCALE GENOMIC DNA]</scope>
    <source>
        <strain evidence="2">ISS141</strain>
    </source>
</reference>